<dbReference type="KEGG" id="tve:TRV_04862"/>
<dbReference type="HOGENOM" id="CLU_1112016_0_0_1"/>
<sequence>MLQMLRLNSSRHRYYEVTGGSQVLISLYHVFLVVCLLIVGHPPSASSTWLWISLSLSHHPRHHRRYPVVLVVVVVVAGLFVYRSKVPPCHPLAARPLPHRPLAPPSFHGLFVASSHLLAFFPCLVTRPPFSDLPLSSSSSSSPARPPLRHLISSQPPTFDLTFTFRLHPRLHLFFFFFLRPAVTTIIYRRLPFSSRLDLAFTLDSLLDFASWTVLESQLLPLTDVDSPRPPPPPLLLLRLQSTLETVEYR</sequence>
<protein>
    <submittedName>
        <fullName evidence="2">Uncharacterized protein</fullName>
    </submittedName>
</protein>
<proteinExistence type="predicted"/>
<name>D4DCK7_TRIVH</name>
<dbReference type="Proteomes" id="UP000008383">
    <property type="component" value="Unassembled WGS sequence"/>
</dbReference>
<feature type="transmembrane region" description="Helical" evidence="1">
    <location>
        <begin position="21"/>
        <end position="44"/>
    </location>
</feature>
<dbReference type="RefSeq" id="XP_003020997.1">
    <property type="nucleotide sequence ID" value="XM_003020951.1"/>
</dbReference>
<evidence type="ECO:0000313" key="2">
    <source>
        <dbReference type="EMBL" id="EFE40379.1"/>
    </source>
</evidence>
<dbReference type="GeneID" id="9577849"/>
<evidence type="ECO:0000313" key="3">
    <source>
        <dbReference type="Proteomes" id="UP000008383"/>
    </source>
</evidence>
<keyword evidence="1" id="KW-0472">Membrane</keyword>
<reference evidence="3" key="1">
    <citation type="journal article" date="2011" name="Genome Biol.">
        <title>Comparative and functional genomics provide insights into the pathogenicity of dermatophytic fungi.</title>
        <authorList>
            <person name="Burmester A."/>
            <person name="Shelest E."/>
            <person name="Gloeckner G."/>
            <person name="Heddergott C."/>
            <person name="Schindler S."/>
            <person name="Staib P."/>
            <person name="Heidel A."/>
            <person name="Felder M."/>
            <person name="Petzold A."/>
            <person name="Szafranski K."/>
            <person name="Feuermann M."/>
            <person name="Pedruzzi I."/>
            <person name="Priebe S."/>
            <person name="Groth M."/>
            <person name="Winkler R."/>
            <person name="Li W."/>
            <person name="Kniemeyer O."/>
            <person name="Schroeckh V."/>
            <person name="Hertweck C."/>
            <person name="Hube B."/>
            <person name="White T.C."/>
            <person name="Platzer M."/>
            <person name="Guthke R."/>
            <person name="Heitman J."/>
            <person name="Woestemeyer J."/>
            <person name="Zipfel P.F."/>
            <person name="Monod M."/>
            <person name="Brakhage A.A."/>
        </authorList>
    </citation>
    <scope>NUCLEOTIDE SEQUENCE [LARGE SCALE GENOMIC DNA]</scope>
    <source>
        <strain evidence="3">HKI 0517</strain>
    </source>
</reference>
<comment type="caution">
    <text evidence="2">The sequence shown here is derived from an EMBL/GenBank/DDBJ whole genome shotgun (WGS) entry which is preliminary data.</text>
</comment>
<dbReference type="EMBL" id="ACYE01000248">
    <property type="protein sequence ID" value="EFE40379.1"/>
    <property type="molecule type" value="Genomic_DNA"/>
</dbReference>
<accession>D4DCK7</accession>
<organism evidence="2 3">
    <name type="scientific">Trichophyton verrucosum (strain HKI 0517)</name>
    <dbReference type="NCBI Taxonomy" id="663202"/>
    <lineage>
        <taxon>Eukaryota</taxon>
        <taxon>Fungi</taxon>
        <taxon>Dikarya</taxon>
        <taxon>Ascomycota</taxon>
        <taxon>Pezizomycotina</taxon>
        <taxon>Eurotiomycetes</taxon>
        <taxon>Eurotiomycetidae</taxon>
        <taxon>Onygenales</taxon>
        <taxon>Arthrodermataceae</taxon>
        <taxon>Trichophyton</taxon>
    </lineage>
</organism>
<keyword evidence="1" id="KW-0812">Transmembrane</keyword>
<gene>
    <name evidence="2" type="ORF">TRV_04862</name>
</gene>
<keyword evidence="3" id="KW-1185">Reference proteome</keyword>
<feature type="transmembrane region" description="Helical" evidence="1">
    <location>
        <begin position="171"/>
        <end position="188"/>
    </location>
</feature>
<evidence type="ECO:0000256" key="1">
    <source>
        <dbReference type="SAM" id="Phobius"/>
    </source>
</evidence>
<feature type="transmembrane region" description="Helical" evidence="1">
    <location>
        <begin position="64"/>
        <end position="82"/>
    </location>
</feature>
<dbReference type="AlphaFoldDB" id="D4DCK7"/>
<keyword evidence="1" id="KW-1133">Transmembrane helix</keyword>